<keyword evidence="7" id="KW-1185">Reference proteome</keyword>
<organism evidence="6 7">
    <name type="scientific">Lactiplantibacillus mudanjiangensis</name>
    <dbReference type="NCBI Taxonomy" id="1296538"/>
    <lineage>
        <taxon>Bacteria</taxon>
        <taxon>Bacillati</taxon>
        <taxon>Bacillota</taxon>
        <taxon>Bacilli</taxon>
        <taxon>Lactobacillales</taxon>
        <taxon>Lactobacillaceae</taxon>
        <taxon>Lactiplantibacillus</taxon>
    </lineage>
</organism>
<comment type="similarity">
    <text evidence="1">Belongs to the LysR transcriptional regulatory family.</text>
</comment>
<sequence>MLDNYLLQELVTFAETGTLAAAADQLHVTQPTLTRGMQKLEAELGVTLFDRQPNRIQLTLTGQFAAKQAVQLIAANQQLTSQVRNFALTQQALTVGASLPGPLQLVQHLAIADHTLKIWPQLLTADQLTTALKQHKVSLLLSNQALTDHTITAEPIGTEDLSVNLSKFMYQANQVAVNFSELNDLSFIVLHEIGPWRAIVQQAIPTAKFFYQEQPEALSEIIQNSDFPYFTTNLSRFSTETLPADERRICLPISDASAHQPIYANYLTTASTRVRPLIKRLRQTWPKS</sequence>
<accession>A0A660E1X5</accession>
<dbReference type="SUPFAM" id="SSF53850">
    <property type="entry name" value="Periplasmic binding protein-like II"/>
    <property type="match status" value="1"/>
</dbReference>
<dbReference type="Gene3D" id="1.10.10.10">
    <property type="entry name" value="Winged helix-like DNA-binding domain superfamily/Winged helix DNA-binding domain"/>
    <property type="match status" value="1"/>
</dbReference>
<dbReference type="InterPro" id="IPR036390">
    <property type="entry name" value="WH_DNA-bd_sf"/>
</dbReference>
<gene>
    <name evidence="6" type="ORF">MUDAN_MDHGFNIF_02863</name>
</gene>
<dbReference type="RefSeq" id="WP_130851663.1">
    <property type="nucleotide sequence ID" value="NZ_UYIG01000090.1"/>
</dbReference>
<dbReference type="PRINTS" id="PR00039">
    <property type="entry name" value="HTHLYSR"/>
</dbReference>
<protein>
    <recommendedName>
        <fullName evidence="5">HTH lysR-type domain-containing protein</fullName>
    </recommendedName>
</protein>
<evidence type="ECO:0000256" key="3">
    <source>
        <dbReference type="ARBA" id="ARBA00023125"/>
    </source>
</evidence>
<dbReference type="AlphaFoldDB" id="A0A660E1X5"/>
<keyword evidence="2" id="KW-0805">Transcription regulation</keyword>
<dbReference type="GO" id="GO:0003700">
    <property type="term" value="F:DNA-binding transcription factor activity"/>
    <property type="evidence" value="ECO:0007669"/>
    <property type="project" value="InterPro"/>
</dbReference>
<dbReference type="EMBL" id="UYIG01000090">
    <property type="protein sequence ID" value="VDG28132.1"/>
    <property type="molecule type" value="Genomic_DNA"/>
</dbReference>
<dbReference type="InterPro" id="IPR036388">
    <property type="entry name" value="WH-like_DNA-bd_sf"/>
</dbReference>
<dbReference type="Pfam" id="PF00126">
    <property type="entry name" value="HTH_1"/>
    <property type="match status" value="1"/>
</dbReference>
<evidence type="ECO:0000256" key="4">
    <source>
        <dbReference type="ARBA" id="ARBA00023163"/>
    </source>
</evidence>
<proteinExistence type="inferred from homology"/>
<evidence type="ECO:0000313" key="7">
    <source>
        <dbReference type="Proteomes" id="UP000289996"/>
    </source>
</evidence>
<dbReference type="InterPro" id="IPR000847">
    <property type="entry name" value="LysR_HTH_N"/>
</dbReference>
<keyword evidence="4" id="KW-0804">Transcription</keyword>
<dbReference type="PROSITE" id="PS50931">
    <property type="entry name" value="HTH_LYSR"/>
    <property type="match status" value="1"/>
</dbReference>
<evidence type="ECO:0000313" key="6">
    <source>
        <dbReference type="EMBL" id="VDG28132.1"/>
    </source>
</evidence>
<dbReference type="PANTHER" id="PTHR30126">
    <property type="entry name" value="HTH-TYPE TRANSCRIPTIONAL REGULATOR"/>
    <property type="match status" value="1"/>
</dbReference>
<evidence type="ECO:0000256" key="2">
    <source>
        <dbReference type="ARBA" id="ARBA00023015"/>
    </source>
</evidence>
<dbReference type="OrthoDB" id="79118at2"/>
<dbReference type="SUPFAM" id="SSF46785">
    <property type="entry name" value="Winged helix' DNA-binding domain"/>
    <property type="match status" value="1"/>
</dbReference>
<reference evidence="6 7" key="1">
    <citation type="submission" date="2018-11" db="EMBL/GenBank/DDBJ databases">
        <authorList>
            <person name="Wuyts S."/>
        </authorList>
    </citation>
    <scope>NUCLEOTIDE SEQUENCE [LARGE SCALE GENOMIC DNA]</scope>
    <source>
        <strain evidence="6">Lactobacillus mudanjiangensis AMBF249</strain>
    </source>
</reference>
<name>A0A660E1X5_9LACO</name>
<evidence type="ECO:0000256" key="1">
    <source>
        <dbReference type="ARBA" id="ARBA00009437"/>
    </source>
</evidence>
<dbReference type="Proteomes" id="UP000289996">
    <property type="component" value="Unassembled WGS sequence"/>
</dbReference>
<feature type="domain" description="HTH lysR-type" evidence="5">
    <location>
        <begin position="2"/>
        <end position="59"/>
    </location>
</feature>
<dbReference type="GO" id="GO:0000976">
    <property type="term" value="F:transcription cis-regulatory region binding"/>
    <property type="evidence" value="ECO:0007669"/>
    <property type="project" value="TreeGrafter"/>
</dbReference>
<dbReference type="PANTHER" id="PTHR30126:SF40">
    <property type="entry name" value="HTH-TYPE TRANSCRIPTIONAL REGULATOR GLTR"/>
    <property type="match status" value="1"/>
</dbReference>
<evidence type="ECO:0000259" key="5">
    <source>
        <dbReference type="PROSITE" id="PS50931"/>
    </source>
</evidence>
<keyword evidence="3" id="KW-0238">DNA-binding</keyword>